<evidence type="ECO:0000256" key="1">
    <source>
        <dbReference type="ARBA" id="ARBA00004651"/>
    </source>
</evidence>
<dbReference type="GO" id="GO:0015188">
    <property type="term" value="F:L-isoleucine transmembrane transporter activity"/>
    <property type="evidence" value="ECO:0007669"/>
    <property type="project" value="TreeGrafter"/>
</dbReference>
<dbReference type="Pfam" id="PF05525">
    <property type="entry name" value="Branch_AA_trans"/>
    <property type="match status" value="1"/>
</dbReference>
<feature type="transmembrane region" description="Helical" evidence="9">
    <location>
        <begin position="115"/>
        <end position="134"/>
    </location>
</feature>
<dbReference type="GO" id="GO:0005886">
    <property type="term" value="C:plasma membrane"/>
    <property type="evidence" value="ECO:0007669"/>
    <property type="project" value="UniProtKB-SubCell"/>
</dbReference>
<accession>A0A0C2DK95</accession>
<feature type="transmembrane region" description="Helical" evidence="9">
    <location>
        <begin position="275"/>
        <end position="299"/>
    </location>
</feature>
<evidence type="ECO:0000313" key="13">
    <source>
        <dbReference type="Proteomes" id="UP000527860"/>
    </source>
</evidence>
<feature type="transmembrane region" description="Helical" evidence="9">
    <location>
        <begin position="73"/>
        <end position="95"/>
    </location>
</feature>
<feature type="transmembrane region" description="Helical" evidence="9">
    <location>
        <begin position="190"/>
        <end position="212"/>
    </location>
</feature>
<dbReference type="OrthoDB" id="9783920at2"/>
<comment type="function">
    <text evidence="9">Component of the transport system for branched-chain amino acids.</text>
</comment>
<comment type="subcellular location">
    <subcellularLocation>
        <location evidence="1 9">Cell membrane</location>
        <topology evidence="1 9">Multi-pass membrane protein</topology>
    </subcellularLocation>
</comment>
<evidence type="ECO:0000256" key="7">
    <source>
        <dbReference type="ARBA" id="ARBA00022989"/>
    </source>
</evidence>
<dbReference type="InterPro" id="IPR004685">
    <property type="entry name" value="Brnchd-chn_aa_trnsp_Livcs"/>
</dbReference>
<comment type="similarity">
    <text evidence="2 9">Belongs to the branched chain amino acid transporter family.</text>
</comment>
<feature type="transmembrane region" description="Helical" evidence="9">
    <location>
        <begin position="39"/>
        <end position="61"/>
    </location>
</feature>
<evidence type="ECO:0000256" key="8">
    <source>
        <dbReference type="ARBA" id="ARBA00023136"/>
    </source>
</evidence>
<dbReference type="GO" id="GO:0015190">
    <property type="term" value="F:L-leucine transmembrane transporter activity"/>
    <property type="evidence" value="ECO:0007669"/>
    <property type="project" value="TreeGrafter"/>
</dbReference>
<feature type="transmembrane region" description="Helical" evidence="9">
    <location>
        <begin position="311"/>
        <end position="335"/>
    </location>
</feature>
<evidence type="ECO:0000313" key="12">
    <source>
        <dbReference type="Proteomes" id="UP000031546"/>
    </source>
</evidence>
<reference evidence="11" key="3">
    <citation type="submission" date="2022-12" db="EMBL/GenBank/DDBJ databases">
        <title>Genome analysis and biological profiling of marine Salinicoccus roseus MOSEL-ME25.</title>
        <authorList>
            <person name="Mirza F.T."/>
            <person name="Xie Y."/>
            <person name="Shinwari Z.K."/>
        </authorList>
    </citation>
    <scope>NUCLEOTIDE SEQUENCE</scope>
    <source>
        <strain evidence="11">MOSEL-ME25</strain>
    </source>
</reference>
<dbReference type="GO" id="GO:0015818">
    <property type="term" value="P:isoleucine transport"/>
    <property type="evidence" value="ECO:0007669"/>
    <property type="project" value="TreeGrafter"/>
</dbReference>
<reference evidence="11" key="2">
    <citation type="submission" date="2020-04" db="EMBL/GenBank/DDBJ databases">
        <authorList>
            <person name="Tanveer F."/>
            <person name="Xie Y."/>
            <person name="Shinwari Z.K."/>
        </authorList>
    </citation>
    <scope>NUCLEOTIDE SEQUENCE</scope>
    <source>
        <strain evidence="11">MOSEL-ME25</strain>
    </source>
</reference>
<evidence type="ECO:0000313" key="10">
    <source>
        <dbReference type="EMBL" id="KIH70408.1"/>
    </source>
</evidence>
<feature type="transmembrane region" description="Helical" evidence="9">
    <location>
        <begin position="146"/>
        <end position="164"/>
    </location>
</feature>
<protein>
    <recommendedName>
        <fullName evidence="9">Branched-chain amino acid transport system carrier protein</fullName>
    </recommendedName>
</protein>
<feature type="transmembrane region" description="Helical" evidence="9">
    <location>
        <begin position="366"/>
        <end position="387"/>
    </location>
</feature>
<comment type="caution">
    <text evidence="10">The sequence shown here is derived from an EMBL/GenBank/DDBJ whole genome shotgun (WGS) entry which is preliminary data.</text>
</comment>
<feature type="transmembrane region" description="Helical" evidence="9">
    <location>
        <begin position="224"/>
        <end position="245"/>
    </location>
</feature>
<evidence type="ECO:0000256" key="9">
    <source>
        <dbReference type="RuleBase" id="RU362122"/>
    </source>
</evidence>
<keyword evidence="7 9" id="KW-1133">Transmembrane helix</keyword>
<keyword evidence="8 9" id="KW-0472">Membrane</keyword>
<dbReference type="GeneID" id="77845706"/>
<evidence type="ECO:0000256" key="2">
    <source>
        <dbReference type="ARBA" id="ARBA00008540"/>
    </source>
</evidence>
<evidence type="ECO:0000256" key="3">
    <source>
        <dbReference type="ARBA" id="ARBA00022448"/>
    </source>
</evidence>
<evidence type="ECO:0000256" key="6">
    <source>
        <dbReference type="ARBA" id="ARBA00022970"/>
    </source>
</evidence>
<keyword evidence="3 9" id="KW-0813">Transport</keyword>
<comment type="caution">
    <text evidence="9">Lacks conserved residue(s) required for the propagation of feature annotation.</text>
</comment>
<organism evidence="10 12">
    <name type="scientific">Salinicoccus roseus</name>
    <dbReference type="NCBI Taxonomy" id="45670"/>
    <lineage>
        <taxon>Bacteria</taxon>
        <taxon>Bacillati</taxon>
        <taxon>Bacillota</taxon>
        <taxon>Bacilli</taxon>
        <taxon>Bacillales</taxon>
        <taxon>Staphylococcaceae</taxon>
        <taxon>Salinicoccus</taxon>
    </lineage>
</organism>
<evidence type="ECO:0000256" key="4">
    <source>
        <dbReference type="ARBA" id="ARBA00022475"/>
    </source>
</evidence>
<dbReference type="NCBIfam" id="TIGR00796">
    <property type="entry name" value="livcs"/>
    <property type="match status" value="1"/>
</dbReference>
<keyword evidence="13" id="KW-1185">Reference proteome</keyword>
<dbReference type="RefSeq" id="WP_040106309.1">
    <property type="nucleotide sequence ID" value="NZ_JABEVU030000001.1"/>
</dbReference>
<evidence type="ECO:0000256" key="5">
    <source>
        <dbReference type="ARBA" id="ARBA00022692"/>
    </source>
</evidence>
<dbReference type="PANTHER" id="PTHR30588:SF0">
    <property type="entry name" value="BRANCHED-CHAIN AMINO ACID PERMEASE BRNQ"/>
    <property type="match status" value="1"/>
</dbReference>
<gene>
    <name evidence="11" type="primary">brnQ</name>
    <name evidence="11" type="ORF">F7P68_0010445</name>
    <name evidence="10" type="ORF">SN16_09065</name>
</gene>
<proteinExistence type="inferred from homology"/>
<keyword evidence="4" id="KW-1003">Cell membrane</keyword>
<dbReference type="PANTHER" id="PTHR30588">
    <property type="entry name" value="BRANCHED-CHAIN AMINO ACID TRANSPORT SYSTEM 2 CARRIER PROTEIN"/>
    <property type="match status" value="1"/>
</dbReference>
<evidence type="ECO:0000313" key="11">
    <source>
        <dbReference type="EMBL" id="MDB0580955.1"/>
    </source>
</evidence>
<dbReference type="EMBL" id="JABEVU030000001">
    <property type="protein sequence ID" value="MDB0580955.1"/>
    <property type="molecule type" value="Genomic_DNA"/>
</dbReference>
<dbReference type="Proteomes" id="UP000527860">
    <property type="component" value="Unassembled WGS sequence"/>
</dbReference>
<dbReference type="EMBL" id="JXII01000007">
    <property type="protein sequence ID" value="KIH70408.1"/>
    <property type="molecule type" value="Genomic_DNA"/>
</dbReference>
<name>A0A0C2DK95_9STAP</name>
<reference evidence="10 12" key="1">
    <citation type="submission" date="2015-01" db="EMBL/GenBank/DDBJ databases">
        <title>Genome sequences of high lactate-tolerant strain Salinicoccus roseus W12 with industrial interest.</title>
        <authorList>
            <person name="Wang H."/>
            <person name="Yu B."/>
        </authorList>
    </citation>
    <scope>NUCLEOTIDE SEQUENCE [LARGE SCALE GENOMIC DNA]</scope>
    <source>
        <strain evidence="10 12">W12</strain>
    </source>
</reference>
<dbReference type="GO" id="GO:0005304">
    <property type="term" value="F:L-valine transmembrane transporter activity"/>
    <property type="evidence" value="ECO:0007669"/>
    <property type="project" value="TreeGrafter"/>
</dbReference>
<feature type="transmembrane region" description="Helical" evidence="9">
    <location>
        <begin position="407"/>
        <end position="424"/>
    </location>
</feature>
<dbReference type="STRING" id="45670.SN16_09065"/>
<dbReference type="GO" id="GO:0015820">
    <property type="term" value="P:L-leucine transport"/>
    <property type="evidence" value="ECO:0007669"/>
    <property type="project" value="TreeGrafter"/>
</dbReference>
<feature type="transmembrane region" description="Helical" evidence="9">
    <location>
        <begin position="341"/>
        <end position="359"/>
    </location>
</feature>
<dbReference type="AlphaFoldDB" id="A0A0C2DK95"/>
<keyword evidence="5 9" id="KW-0812">Transmembrane</keyword>
<sequence>MNRLTLISGLMLFSLFFGAGNLIFPPMLGHKAGVEMGPAMAGFIVTGVLLPFLAVVVVAYFDEGVERMGRPVHPVFGMVFAVLVYLSIGALYGIPRAANVAYEVGTANLLPVHDTSTLISFSVVFFLIVFMVALNPAKIVDSIGKYLTPILLGAIALLSIFAVFRPETGLQPAREEYSITPMVSGILEGYFTMDLIGALAFSMVIISGLKYSGVTDRKGIVSHVLKAGLISSVLLTVIYVALAYIGGTTARGGYENGTDILTYSSMRLFGSSGDLIFSAIVVVACLTTCIGLVNACAAFGFRHYSRIPYKVYVFIFTSGGFLFTTLGLNTILSLAAPLLTFLYPVSIVLVVVSFMNMLIHFEMKHAYILPVVTTIPISIVDIIHTNGLLKMEPISTMYMALPLSEVSLGWLLPFAVMTVAGLAADWRRGRRIESVEHQTVY</sequence>
<dbReference type="Proteomes" id="UP000031546">
    <property type="component" value="Unassembled WGS sequence"/>
</dbReference>
<keyword evidence="6 9" id="KW-0029">Amino-acid transport</keyword>